<evidence type="ECO:0000259" key="4">
    <source>
        <dbReference type="PROSITE" id="PS50995"/>
    </source>
</evidence>
<dbReference type="PRINTS" id="PR00598">
    <property type="entry name" value="HTHMARR"/>
</dbReference>
<dbReference type="KEGG" id="fcz:IMF26_05290"/>
<dbReference type="PANTHER" id="PTHR42756">
    <property type="entry name" value="TRANSCRIPTIONAL REGULATOR, MARR"/>
    <property type="match status" value="1"/>
</dbReference>
<evidence type="ECO:0000313" key="5">
    <source>
        <dbReference type="EMBL" id="QUL99456.1"/>
    </source>
</evidence>
<organism evidence="5">
    <name type="scientific">Candidatus Fermentithermobacillus carboniphilus</name>
    <dbReference type="NCBI Taxonomy" id="3085328"/>
    <lineage>
        <taxon>Bacteria</taxon>
        <taxon>Bacillati</taxon>
        <taxon>Bacillota</taxon>
        <taxon>Candidatus Fermentithermobacillia</taxon>
        <taxon>Candidatus Fermentithermobacillales</taxon>
        <taxon>Candidatus Fermentithermobacillaceae</taxon>
        <taxon>Candidatus Fermentithermobacillus</taxon>
    </lineage>
</organism>
<evidence type="ECO:0000256" key="2">
    <source>
        <dbReference type="ARBA" id="ARBA00023125"/>
    </source>
</evidence>
<protein>
    <submittedName>
        <fullName evidence="5">MarR family transcriptional regulator</fullName>
    </submittedName>
</protein>
<reference evidence="5" key="2">
    <citation type="journal article" date="2023" name="Biology">
        <title>Prokaryotic Life Associated with Coal-Fire Gas Vents Revealed by Metagenomics.</title>
        <authorList>
            <person name="Kadnikov V.V."/>
            <person name="Mardanov A.V."/>
            <person name="Beletsky A.V."/>
            <person name="Karnachuk O.V."/>
            <person name="Ravin N.V."/>
        </authorList>
    </citation>
    <scope>NUCLEOTIDE SEQUENCE</scope>
    <source>
        <strain evidence="5">Bu02</strain>
    </source>
</reference>
<dbReference type="InterPro" id="IPR000835">
    <property type="entry name" value="HTH_MarR-typ"/>
</dbReference>
<dbReference type="EMBL" id="CP062796">
    <property type="protein sequence ID" value="QUL99456.1"/>
    <property type="molecule type" value="Genomic_DNA"/>
</dbReference>
<keyword evidence="3" id="KW-0804">Transcription</keyword>
<dbReference type="PROSITE" id="PS50995">
    <property type="entry name" value="HTH_MARR_2"/>
    <property type="match status" value="1"/>
</dbReference>
<proteinExistence type="predicted"/>
<evidence type="ECO:0000256" key="3">
    <source>
        <dbReference type="ARBA" id="ARBA00023163"/>
    </source>
</evidence>
<sequence>MSLEFDESVVKVERLLRHVAFIIKKRGREILEDFEITNPQFNALLTLRDHPDITMGELCEKLFLACSTATDLIDRLEKNGYLERRRDPQDRRVIRLSISDKGRHVISEVIAARRRYVASILKQLSQEEIDRLAESLEKLHSLMFAENVV</sequence>
<dbReference type="InterPro" id="IPR036390">
    <property type="entry name" value="WH_DNA-bd_sf"/>
</dbReference>
<feature type="domain" description="HTH marR-type" evidence="4">
    <location>
        <begin position="9"/>
        <end position="141"/>
    </location>
</feature>
<reference evidence="5" key="1">
    <citation type="submission" date="2020-10" db="EMBL/GenBank/DDBJ databases">
        <authorList>
            <person name="Kadnikov V."/>
            <person name="Beletsky A.V."/>
            <person name="Mardanov A.V."/>
            <person name="Karnachuk O.V."/>
            <person name="Ravin N.V."/>
        </authorList>
    </citation>
    <scope>NUCLEOTIDE SEQUENCE</scope>
    <source>
        <strain evidence="5">Bu02</strain>
    </source>
</reference>
<dbReference type="GO" id="GO:0003677">
    <property type="term" value="F:DNA binding"/>
    <property type="evidence" value="ECO:0007669"/>
    <property type="project" value="UniProtKB-KW"/>
</dbReference>
<dbReference type="PANTHER" id="PTHR42756:SF1">
    <property type="entry name" value="TRANSCRIPTIONAL REPRESSOR OF EMRAB OPERON"/>
    <property type="match status" value="1"/>
</dbReference>
<name>A0AAT9LEI0_9FIRM</name>
<gene>
    <name evidence="5" type="ORF">IMF26_05290</name>
</gene>
<keyword evidence="1" id="KW-0805">Transcription regulation</keyword>
<dbReference type="InterPro" id="IPR036388">
    <property type="entry name" value="WH-like_DNA-bd_sf"/>
</dbReference>
<dbReference type="Gene3D" id="1.10.10.10">
    <property type="entry name" value="Winged helix-like DNA-binding domain superfamily/Winged helix DNA-binding domain"/>
    <property type="match status" value="1"/>
</dbReference>
<keyword evidence="2" id="KW-0238">DNA-binding</keyword>
<dbReference type="AlphaFoldDB" id="A0AAT9LEI0"/>
<dbReference type="SMART" id="SM00347">
    <property type="entry name" value="HTH_MARR"/>
    <property type="match status" value="1"/>
</dbReference>
<dbReference type="Pfam" id="PF01047">
    <property type="entry name" value="MarR"/>
    <property type="match status" value="1"/>
</dbReference>
<accession>A0AAT9LEI0</accession>
<dbReference type="SUPFAM" id="SSF46785">
    <property type="entry name" value="Winged helix' DNA-binding domain"/>
    <property type="match status" value="1"/>
</dbReference>
<evidence type="ECO:0000256" key="1">
    <source>
        <dbReference type="ARBA" id="ARBA00023015"/>
    </source>
</evidence>
<dbReference type="GO" id="GO:0003700">
    <property type="term" value="F:DNA-binding transcription factor activity"/>
    <property type="evidence" value="ECO:0007669"/>
    <property type="project" value="InterPro"/>
</dbReference>